<protein>
    <recommendedName>
        <fullName evidence="4">Histidine phosphatase family protein</fullName>
    </recommendedName>
</protein>
<sequence>MIDTAGARTWLIRHGQSESNAGLPTNGPGAAPLTPLGRVQAERVAAAFTGPPALIVSSAFARARETALPTRERFPEAPYEEWPVQEFTFLGRLHAPRTTNAERRPHSLAYWERCDPAYVNGGDGESFKELIARTRDLVERLLSRSGDGLVAVFTHGLYMRALMWSLSTGVTDPDPAAMGMFRHFLRGCSIPNGAIVELRADGGVPDGLRLIAGSFTHLIGEDAPPAGDDSTAPSRRPAAEHPAQLVKPAK</sequence>
<dbReference type="CDD" id="cd07067">
    <property type="entry name" value="HP_PGM_like"/>
    <property type="match status" value="1"/>
</dbReference>
<dbReference type="RefSeq" id="WP_344588719.1">
    <property type="nucleotide sequence ID" value="NZ_BAAARW010000008.1"/>
</dbReference>
<proteinExistence type="predicted"/>
<dbReference type="SUPFAM" id="SSF53254">
    <property type="entry name" value="Phosphoglycerate mutase-like"/>
    <property type="match status" value="1"/>
</dbReference>
<name>A0ABN3IU76_9ACTN</name>
<accession>A0ABN3IU76</accession>
<dbReference type="PROSITE" id="PS00175">
    <property type="entry name" value="PG_MUTASE"/>
    <property type="match status" value="1"/>
</dbReference>
<evidence type="ECO:0000313" key="2">
    <source>
        <dbReference type="EMBL" id="GAA2412767.1"/>
    </source>
</evidence>
<feature type="region of interest" description="Disordered" evidence="1">
    <location>
        <begin position="15"/>
        <end position="34"/>
    </location>
</feature>
<dbReference type="EMBL" id="BAAARW010000008">
    <property type="protein sequence ID" value="GAA2412767.1"/>
    <property type="molecule type" value="Genomic_DNA"/>
</dbReference>
<evidence type="ECO:0000313" key="3">
    <source>
        <dbReference type="Proteomes" id="UP001501231"/>
    </source>
</evidence>
<evidence type="ECO:0000256" key="1">
    <source>
        <dbReference type="SAM" id="MobiDB-lite"/>
    </source>
</evidence>
<dbReference type="InterPro" id="IPR050275">
    <property type="entry name" value="PGM_Phosphatase"/>
</dbReference>
<dbReference type="InterPro" id="IPR013078">
    <property type="entry name" value="His_Pase_superF_clade-1"/>
</dbReference>
<dbReference type="SMART" id="SM00855">
    <property type="entry name" value="PGAM"/>
    <property type="match status" value="1"/>
</dbReference>
<reference evidence="2 3" key="1">
    <citation type="journal article" date="2019" name="Int. J. Syst. Evol. Microbiol.">
        <title>The Global Catalogue of Microorganisms (GCM) 10K type strain sequencing project: providing services to taxonomists for standard genome sequencing and annotation.</title>
        <authorList>
            <consortium name="The Broad Institute Genomics Platform"/>
            <consortium name="The Broad Institute Genome Sequencing Center for Infectious Disease"/>
            <person name="Wu L."/>
            <person name="Ma J."/>
        </authorList>
    </citation>
    <scope>NUCLEOTIDE SEQUENCE [LARGE SCALE GENOMIC DNA]</scope>
    <source>
        <strain evidence="2 3">JCM 3325</strain>
    </source>
</reference>
<gene>
    <name evidence="2" type="ORF">GCM10010191_22900</name>
</gene>
<keyword evidence="3" id="KW-1185">Reference proteome</keyword>
<dbReference type="Gene3D" id="3.40.50.1240">
    <property type="entry name" value="Phosphoglycerate mutase-like"/>
    <property type="match status" value="1"/>
</dbReference>
<feature type="region of interest" description="Disordered" evidence="1">
    <location>
        <begin position="221"/>
        <end position="250"/>
    </location>
</feature>
<comment type="caution">
    <text evidence="2">The sequence shown here is derived from an EMBL/GenBank/DDBJ whole genome shotgun (WGS) entry which is preliminary data.</text>
</comment>
<evidence type="ECO:0008006" key="4">
    <source>
        <dbReference type="Google" id="ProtNLM"/>
    </source>
</evidence>
<dbReference type="InterPro" id="IPR001345">
    <property type="entry name" value="PG/BPGM_mutase_AS"/>
</dbReference>
<dbReference type="PANTHER" id="PTHR48100">
    <property type="entry name" value="BROAD-SPECIFICITY PHOSPHATASE YOR283W-RELATED"/>
    <property type="match status" value="1"/>
</dbReference>
<dbReference type="InterPro" id="IPR029033">
    <property type="entry name" value="His_PPase_superfam"/>
</dbReference>
<organism evidence="2 3">
    <name type="scientific">Actinomadura vinacea</name>
    <dbReference type="NCBI Taxonomy" id="115336"/>
    <lineage>
        <taxon>Bacteria</taxon>
        <taxon>Bacillati</taxon>
        <taxon>Actinomycetota</taxon>
        <taxon>Actinomycetes</taxon>
        <taxon>Streptosporangiales</taxon>
        <taxon>Thermomonosporaceae</taxon>
        <taxon>Actinomadura</taxon>
    </lineage>
</organism>
<dbReference type="Proteomes" id="UP001501231">
    <property type="component" value="Unassembled WGS sequence"/>
</dbReference>
<dbReference type="Pfam" id="PF00300">
    <property type="entry name" value="His_Phos_1"/>
    <property type="match status" value="1"/>
</dbReference>